<evidence type="ECO:0000313" key="5">
    <source>
        <dbReference type="Proteomes" id="UP000623681"/>
    </source>
</evidence>
<comment type="caution">
    <text evidence="4">The sequence shown here is derived from an EMBL/GenBank/DDBJ whole genome shotgun (WGS) entry which is preliminary data.</text>
</comment>
<dbReference type="AlphaFoldDB" id="A0A937FKB5"/>
<dbReference type="InterPro" id="IPR009057">
    <property type="entry name" value="Homeodomain-like_sf"/>
</dbReference>
<sequence>MSDSWHENLKSKNRLEIIAAARELFLENNFFNVSVKDVCNLAGVSRVTFYKHFKSLDELIFEVQMNVLDNMTEYIIGRDNSDVSGMERLKLILNAWIQFAKEHREQMNFIILFDLYYDTYDSDEELKNKYANFVSKENQNYFLNSAINKGISDGTLRKDINPIRTGYYIFQTIMGVLQRMSYTKLPENNEDITFDDISSSVLEMIINSIKA</sequence>
<dbReference type="PROSITE" id="PS50977">
    <property type="entry name" value="HTH_TETR_2"/>
    <property type="match status" value="1"/>
</dbReference>
<dbReference type="InterPro" id="IPR001647">
    <property type="entry name" value="HTH_TetR"/>
</dbReference>
<dbReference type="Proteomes" id="UP000623681">
    <property type="component" value="Unassembled WGS sequence"/>
</dbReference>
<feature type="domain" description="HTH tetR-type" evidence="3">
    <location>
        <begin position="11"/>
        <end position="71"/>
    </location>
</feature>
<keyword evidence="5" id="KW-1185">Reference proteome</keyword>
<evidence type="ECO:0000256" key="2">
    <source>
        <dbReference type="PROSITE-ProRule" id="PRU00335"/>
    </source>
</evidence>
<dbReference type="RefSeq" id="WP_202768737.1">
    <property type="nucleotide sequence ID" value="NZ_JAESWA010000023.1"/>
</dbReference>
<dbReference type="GO" id="GO:0003677">
    <property type="term" value="F:DNA binding"/>
    <property type="evidence" value="ECO:0007669"/>
    <property type="project" value="UniProtKB-UniRule"/>
</dbReference>
<evidence type="ECO:0000259" key="3">
    <source>
        <dbReference type="PROSITE" id="PS50977"/>
    </source>
</evidence>
<dbReference type="PANTHER" id="PTHR43479:SF11">
    <property type="entry name" value="ACREF_ENVCD OPERON REPRESSOR-RELATED"/>
    <property type="match status" value="1"/>
</dbReference>
<dbReference type="SUPFAM" id="SSF48498">
    <property type="entry name" value="Tetracyclin repressor-like, C-terminal domain"/>
    <property type="match status" value="1"/>
</dbReference>
<dbReference type="Pfam" id="PF00440">
    <property type="entry name" value="TetR_N"/>
    <property type="match status" value="1"/>
</dbReference>
<proteinExistence type="predicted"/>
<dbReference type="SUPFAM" id="SSF46689">
    <property type="entry name" value="Homeodomain-like"/>
    <property type="match status" value="1"/>
</dbReference>
<dbReference type="InterPro" id="IPR036271">
    <property type="entry name" value="Tet_transcr_reg_TetR-rel_C_sf"/>
</dbReference>
<dbReference type="Gene3D" id="1.10.10.60">
    <property type="entry name" value="Homeodomain-like"/>
    <property type="match status" value="1"/>
</dbReference>
<evidence type="ECO:0000313" key="4">
    <source>
        <dbReference type="EMBL" id="MBL4933321.1"/>
    </source>
</evidence>
<reference evidence="4" key="1">
    <citation type="submission" date="2021-01" db="EMBL/GenBank/DDBJ databases">
        <title>Genome public.</title>
        <authorList>
            <person name="Liu C."/>
            <person name="Sun Q."/>
        </authorList>
    </citation>
    <scope>NUCLEOTIDE SEQUENCE</scope>
    <source>
        <strain evidence="4">YIM B02565</strain>
    </source>
</reference>
<protein>
    <submittedName>
        <fullName evidence="4">TetR/AcrR family transcriptional regulator</fullName>
    </submittedName>
</protein>
<evidence type="ECO:0000256" key="1">
    <source>
        <dbReference type="ARBA" id="ARBA00023125"/>
    </source>
</evidence>
<dbReference type="Gene3D" id="1.10.357.10">
    <property type="entry name" value="Tetracycline Repressor, domain 2"/>
    <property type="match status" value="1"/>
</dbReference>
<accession>A0A937FKB5</accession>
<keyword evidence="1 2" id="KW-0238">DNA-binding</keyword>
<dbReference type="PANTHER" id="PTHR43479">
    <property type="entry name" value="ACREF/ENVCD OPERON REPRESSOR-RELATED"/>
    <property type="match status" value="1"/>
</dbReference>
<dbReference type="InterPro" id="IPR050624">
    <property type="entry name" value="HTH-type_Tx_Regulator"/>
</dbReference>
<dbReference type="PRINTS" id="PR00455">
    <property type="entry name" value="HTHTETR"/>
</dbReference>
<feature type="DNA-binding region" description="H-T-H motif" evidence="2">
    <location>
        <begin position="34"/>
        <end position="53"/>
    </location>
</feature>
<dbReference type="EMBL" id="JAESWA010000023">
    <property type="protein sequence ID" value="MBL4933321.1"/>
    <property type="molecule type" value="Genomic_DNA"/>
</dbReference>
<name>A0A937FKB5_9CLOT</name>
<organism evidence="4 5">
    <name type="scientific">Clostridium paridis</name>
    <dbReference type="NCBI Taxonomy" id="2803863"/>
    <lineage>
        <taxon>Bacteria</taxon>
        <taxon>Bacillati</taxon>
        <taxon>Bacillota</taxon>
        <taxon>Clostridia</taxon>
        <taxon>Eubacteriales</taxon>
        <taxon>Clostridiaceae</taxon>
        <taxon>Clostridium</taxon>
    </lineage>
</organism>
<gene>
    <name evidence="4" type="ORF">JK634_16015</name>
</gene>